<evidence type="ECO:0000313" key="1">
    <source>
        <dbReference type="EMBL" id="RCK34937.1"/>
    </source>
</evidence>
<evidence type="ECO:0000313" key="2">
    <source>
        <dbReference type="Proteomes" id="UP000253226"/>
    </source>
</evidence>
<protein>
    <submittedName>
        <fullName evidence="1">Uncharacterized protein</fullName>
    </submittedName>
</protein>
<dbReference type="EMBL" id="JPWF01000009">
    <property type="protein sequence ID" value="RCK34937.1"/>
    <property type="molecule type" value="Genomic_DNA"/>
</dbReference>
<dbReference type="Proteomes" id="UP000253226">
    <property type="component" value="Unassembled WGS sequence"/>
</dbReference>
<accession>A0A367W3H7</accession>
<sequence>MEIINMTSENRLKQIIDRLHDQEFKMICALRFLNLINLCNLSRHSELRKREEKKLADAASMIEHLRAELYRYG</sequence>
<comment type="caution">
    <text evidence="1">The sequence shown here is derived from an EMBL/GenBank/DDBJ whole genome shotgun (WGS) entry which is preliminary data.</text>
</comment>
<name>A0A367W3H7_9PROT</name>
<reference evidence="1 2" key="1">
    <citation type="submission" date="2014-07" db="EMBL/GenBank/DDBJ databases">
        <title>Draft genome sequence of Thalassospira profundimaris 35.</title>
        <authorList>
            <person name="Lai Q."/>
            <person name="Shao Z."/>
        </authorList>
    </citation>
    <scope>NUCLEOTIDE SEQUENCE [LARGE SCALE GENOMIC DNA]</scope>
    <source>
        <strain evidence="1 2">35</strain>
    </source>
</reference>
<organism evidence="1 2">
    <name type="scientific">Thalassospira profundimaris</name>
    <dbReference type="NCBI Taxonomy" id="502049"/>
    <lineage>
        <taxon>Bacteria</taxon>
        <taxon>Pseudomonadati</taxon>
        <taxon>Pseudomonadota</taxon>
        <taxon>Alphaproteobacteria</taxon>
        <taxon>Rhodospirillales</taxon>
        <taxon>Thalassospiraceae</taxon>
        <taxon>Thalassospira</taxon>
    </lineage>
</organism>
<gene>
    <name evidence="1" type="ORF">TH19_14560</name>
</gene>
<proteinExistence type="predicted"/>
<dbReference type="AlphaFoldDB" id="A0A367W3H7"/>